<reference evidence="1 2" key="1">
    <citation type="journal article" date="2015" name="Genome Announc.">
        <title>Expanding the biotechnology potential of lactobacilli through comparative genomics of 213 strains and associated genera.</title>
        <authorList>
            <person name="Sun Z."/>
            <person name="Harris H.M."/>
            <person name="McCann A."/>
            <person name="Guo C."/>
            <person name="Argimon S."/>
            <person name="Zhang W."/>
            <person name="Yang X."/>
            <person name="Jeffery I.B."/>
            <person name="Cooney J.C."/>
            <person name="Kagawa T.F."/>
            <person name="Liu W."/>
            <person name="Song Y."/>
            <person name="Salvetti E."/>
            <person name="Wrobel A."/>
            <person name="Rasinkangas P."/>
            <person name="Parkhill J."/>
            <person name="Rea M.C."/>
            <person name="O'Sullivan O."/>
            <person name="Ritari J."/>
            <person name="Douillard F.P."/>
            <person name="Paul Ross R."/>
            <person name="Yang R."/>
            <person name="Briner A.E."/>
            <person name="Felis G.E."/>
            <person name="de Vos W.M."/>
            <person name="Barrangou R."/>
            <person name="Klaenhammer T.R."/>
            <person name="Caufield P.W."/>
            <person name="Cui Y."/>
            <person name="Zhang H."/>
            <person name="O'Toole P.W."/>
        </authorList>
    </citation>
    <scope>NUCLEOTIDE SEQUENCE [LARGE SCALE GENOMIC DNA]</scope>
    <source>
        <strain evidence="1 2">DSM 13343</strain>
    </source>
</reference>
<protein>
    <submittedName>
        <fullName evidence="1">Uncharacterized protein</fullName>
    </submittedName>
</protein>
<dbReference type="AlphaFoldDB" id="A0A0R1QK25"/>
<evidence type="ECO:0000313" key="2">
    <source>
        <dbReference type="Proteomes" id="UP000051790"/>
    </source>
</evidence>
<proteinExistence type="predicted"/>
<gene>
    <name evidence="1" type="ORF">FD01_GL000800</name>
</gene>
<dbReference type="Proteomes" id="UP000051790">
    <property type="component" value="Unassembled WGS sequence"/>
</dbReference>
<organism evidence="1 2">
    <name type="scientific">Lacticaseibacillus manihotivorans DSM 13343 = JCM 12514</name>
    <dbReference type="NCBI Taxonomy" id="1423769"/>
    <lineage>
        <taxon>Bacteria</taxon>
        <taxon>Bacillati</taxon>
        <taxon>Bacillota</taxon>
        <taxon>Bacilli</taxon>
        <taxon>Lactobacillales</taxon>
        <taxon>Lactobacillaceae</taxon>
        <taxon>Lacticaseibacillus</taxon>
    </lineage>
</organism>
<evidence type="ECO:0000313" key="1">
    <source>
        <dbReference type="EMBL" id="KRL45158.1"/>
    </source>
</evidence>
<accession>A0A0R1QK25</accession>
<name>A0A0R1QK25_9LACO</name>
<sequence>MMLHERRVLYLDSPESGEYGWKYIDQYMVSHQCKNRGEAVEGLLREHQEMQNKLLGNQALAQQVAAEIKQLIDPIRLRTGSTERTVAMFRELLNGFLVLHGMEEQFPVTDVQSNAIVRADEKIADQIKAQQVYRNSDKYKRMKGGE</sequence>
<dbReference type="OrthoDB" id="2291391at2"/>
<dbReference type="RefSeq" id="WP_054715259.1">
    <property type="nucleotide sequence ID" value="NZ_AZEU01000133.1"/>
</dbReference>
<keyword evidence="2" id="KW-1185">Reference proteome</keyword>
<dbReference type="EMBL" id="AZEU01000133">
    <property type="protein sequence ID" value="KRL45158.1"/>
    <property type="molecule type" value="Genomic_DNA"/>
</dbReference>
<comment type="caution">
    <text evidence="1">The sequence shown here is derived from an EMBL/GenBank/DDBJ whole genome shotgun (WGS) entry which is preliminary data.</text>
</comment>
<dbReference type="PATRIC" id="fig|1423769.4.peg.856"/>